<evidence type="ECO:0000313" key="11">
    <source>
        <dbReference type="EMBL" id="MBO0950751.1"/>
    </source>
</evidence>
<keyword evidence="5" id="KW-0441">Lipid A biosynthesis</keyword>
<gene>
    <name evidence="11" type="primary">lpxB</name>
    <name evidence="11" type="ORF">J2I46_19325</name>
</gene>
<evidence type="ECO:0000256" key="1">
    <source>
        <dbReference type="ARBA" id="ARBA00002056"/>
    </source>
</evidence>
<reference evidence="11 12" key="1">
    <citation type="submission" date="2021-03" db="EMBL/GenBank/DDBJ databases">
        <title>Fibrella sp. HMF5405 genome sequencing and assembly.</title>
        <authorList>
            <person name="Kang H."/>
            <person name="Kim H."/>
            <person name="Bae S."/>
            <person name="Joh K."/>
        </authorList>
    </citation>
    <scope>NUCLEOTIDE SEQUENCE [LARGE SCALE GENOMIC DNA]</scope>
    <source>
        <strain evidence="11 12">HMF5405</strain>
    </source>
</reference>
<dbReference type="EC" id="2.4.1.182" evidence="2 10"/>
<comment type="catalytic activity">
    <reaction evidence="9">
        <text>a lipid X + a UDP-2-N,3-O-bis[(3R)-3-hydroxyacyl]-alpha-D-glucosamine = a lipid A disaccharide + UDP + H(+)</text>
        <dbReference type="Rhea" id="RHEA:67828"/>
        <dbReference type="ChEBI" id="CHEBI:15378"/>
        <dbReference type="ChEBI" id="CHEBI:58223"/>
        <dbReference type="ChEBI" id="CHEBI:137748"/>
        <dbReference type="ChEBI" id="CHEBI:176338"/>
        <dbReference type="ChEBI" id="CHEBI:176343"/>
        <dbReference type="EC" id="2.4.1.182"/>
    </reaction>
</comment>
<dbReference type="InterPro" id="IPR003835">
    <property type="entry name" value="Glyco_trans_19"/>
</dbReference>
<dbReference type="EMBL" id="JAFMYW010000006">
    <property type="protein sequence ID" value="MBO0950751.1"/>
    <property type="molecule type" value="Genomic_DNA"/>
</dbReference>
<evidence type="ECO:0000256" key="9">
    <source>
        <dbReference type="ARBA" id="ARBA00048975"/>
    </source>
</evidence>
<evidence type="ECO:0000256" key="10">
    <source>
        <dbReference type="NCBIfam" id="TIGR00215"/>
    </source>
</evidence>
<evidence type="ECO:0000256" key="5">
    <source>
        <dbReference type="ARBA" id="ARBA00022556"/>
    </source>
</evidence>
<keyword evidence="8" id="KW-0443">Lipid metabolism</keyword>
<comment type="caution">
    <text evidence="11">The sequence shown here is derived from an EMBL/GenBank/DDBJ whole genome shotgun (WGS) entry which is preliminary data.</text>
</comment>
<proteinExistence type="predicted"/>
<sequence length="374" mass="41820">MTYYLIAGERSGDLHGANLIRAIREHDTDAQVRAWGGEQMEDAGATLVKHYRDLAFMGFWEVARNLGTIRRNMHDCQADVLAHRPDVLVLIDYAGFNLRMAKWARKQGIRVFYYISPKVWAWNQRRALAIKANVDRLFVILPFEKTFFNQYNYEVEYVGNPLLDALANHQPNEAAVTQLNRSDRPLIALLPGSRRQEITAILPVMLQTTRQFPNYRFVVGTVSNLPDELYDGLLANYASVERVADAAYDLLNAATAALVTSGTATLETALLNVPQVVCYRTSWLSYAIASRVIAVPYISLVNLIVDNPLVTELIQDDLTPSRTADELSAILPGGARRAEVLAGYVDLQQRMGEPGASERTGAAMVSTLRQMMTR</sequence>
<dbReference type="PANTHER" id="PTHR30372:SF4">
    <property type="entry name" value="LIPID-A-DISACCHARIDE SYNTHASE, MITOCHONDRIAL-RELATED"/>
    <property type="match status" value="1"/>
</dbReference>
<dbReference type="Pfam" id="PF02684">
    <property type="entry name" value="LpxB"/>
    <property type="match status" value="1"/>
</dbReference>
<evidence type="ECO:0000256" key="3">
    <source>
        <dbReference type="ARBA" id="ARBA00020902"/>
    </source>
</evidence>
<keyword evidence="7 11" id="KW-0808">Transferase</keyword>
<dbReference type="Proteomes" id="UP000664628">
    <property type="component" value="Unassembled WGS sequence"/>
</dbReference>
<name>A0ABS3JL70_9BACT</name>
<comment type="function">
    <text evidence="1">Condensation of UDP-2,3-diacylglucosamine and 2,3-diacylglucosamine-1-phosphate to form lipid A disaccharide, a precursor of lipid A, a phosphorylated glycolipid that anchors the lipopolysaccharide to the outer membrane of the cell.</text>
</comment>
<evidence type="ECO:0000256" key="6">
    <source>
        <dbReference type="ARBA" id="ARBA00022676"/>
    </source>
</evidence>
<evidence type="ECO:0000256" key="8">
    <source>
        <dbReference type="ARBA" id="ARBA00023098"/>
    </source>
</evidence>
<keyword evidence="6 11" id="KW-0328">Glycosyltransferase</keyword>
<dbReference type="SUPFAM" id="SSF53756">
    <property type="entry name" value="UDP-Glycosyltransferase/glycogen phosphorylase"/>
    <property type="match status" value="1"/>
</dbReference>
<evidence type="ECO:0000256" key="4">
    <source>
        <dbReference type="ARBA" id="ARBA00022516"/>
    </source>
</evidence>
<organism evidence="11 12">
    <name type="scientific">Fibrella forsythiae</name>
    <dbReference type="NCBI Taxonomy" id="2817061"/>
    <lineage>
        <taxon>Bacteria</taxon>
        <taxon>Pseudomonadati</taxon>
        <taxon>Bacteroidota</taxon>
        <taxon>Cytophagia</taxon>
        <taxon>Cytophagales</taxon>
        <taxon>Spirosomataceae</taxon>
        <taxon>Fibrella</taxon>
    </lineage>
</organism>
<dbReference type="GO" id="GO:0008915">
    <property type="term" value="F:lipid-A-disaccharide synthase activity"/>
    <property type="evidence" value="ECO:0007669"/>
    <property type="project" value="UniProtKB-EC"/>
</dbReference>
<dbReference type="RefSeq" id="WP_207330699.1">
    <property type="nucleotide sequence ID" value="NZ_JAFMYW010000006.1"/>
</dbReference>
<accession>A0ABS3JL70</accession>
<dbReference type="PANTHER" id="PTHR30372">
    <property type="entry name" value="LIPID-A-DISACCHARIDE SYNTHASE"/>
    <property type="match status" value="1"/>
</dbReference>
<evidence type="ECO:0000256" key="2">
    <source>
        <dbReference type="ARBA" id="ARBA00012687"/>
    </source>
</evidence>
<evidence type="ECO:0000313" key="12">
    <source>
        <dbReference type="Proteomes" id="UP000664628"/>
    </source>
</evidence>
<dbReference type="NCBIfam" id="TIGR00215">
    <property type="entry name" value="lpxB"/>
    <property type="match status" value="1"/>
</dbReference>
<protein>
    <recommendedName>
        <fullName evidence="3 10">Lipid-A-disaccharide synthase</fullName>
        <ecNumber evidence="2 10">2.4.1.182</ecNumber>
    </recommendedName>
</protein>
<keyword evidence="12" id="KW-1185">Reference proteome</keyword>
<evidence type="ECO:0000256" key="7">
    <source>
        <dbReference type="ARBA" id="ARBA00022679"/>
    </source>
</evidence>
<keyword evidence="4" id="KW-0444">Lipid biosynthesis</keyword>